<proteinExistence type="predicted"/>
<evidence type="ECO:0000313" key="1">
    <source>
        <dbReference type="EMBL" id="RKP29738.1"/>
    </source>
</evidence>
<dbReference type="EMBL" id="ML004476">
    <property type="protein sequence ID" value="RKP29738.1"/>
    <property type="molecule type" value="Genomic_DNA"/>
</dbReference>
<evidence type="ECO:0000313" key="2">
    <source>
        <dbReference type="Proteomes" id="UP000268321"/>
    </source>
</evidence>
<organism evidence="1 2">
    <name type="scientific">Metschnikowia bicuspidata</name>
    <dbReference type="NCBI Taxonomy" id="27322"/>
    <lineage>
        <taxon>Eukaryota</taxon>
        <taxon>Fungi</taxon>
        <taxon>Dikarya</taxon>
        <taxon>Ascomycota</taxon>
        <taxon>Saccharomycotina</taxon>
        <taxon>Pichiomycetes</taxon>
        <taxon>Metschnikowiaceae</taxon>
        <taxon>Metschnikowia</taxon>
    </lineage>
</organism>
<accession>A0A4P9ZAU0</accession>
<dbReference type="OrthoDB" id="4074222at2759"/>
<name>A0A4P9ZAU0_9ASCO</name>
<reference evidence="2" key="1">
    <citation type="journal article" date="2018" name="Nat. Microbiol.">
        <title>Leveraging single-cell genomics to expand the fungal tree of life.</title>
        <authorList>
            <person name="Ahrendt S.R."/>
            <person name="Quandt C.A."/>
            <person name="Ciobanu D."/>
            <person name="Clum A."/>
            <person name="Salamov A."/>
            <person name="Andreopoulos B."/>
            <person name="Cheng J.F."/>
            <person name="Woyke T."/>
            <person name="Pelin A."/>
            <person name="Henrissat B."/>
            <person name="Reynolds N.K."/>
            <person name="Benny G.L."/>
            <person name="Smith M.E."/>
            <person name="James T.Y."/>
            <person name="Grigoriev I.V."/>
        </authorList>
    </citation>
    <scope>NUCLEOTIDE SEQUENCE [LARGE SCALE GENOMIC DNA]</scope>
    <source>
        <strain evidence="2">Baker2002</strain>
    </source>
</reference>
<gene>
    <name evidence="1" type="ORF">METBISCDRAFT_27985</name>
</gene>
<dbReference type="AlphaFoldDB" id="A0A4P9ZAU0"/>
<protein>
    <submittedName>
        <fullName evidence="1">Uncharacterized protein</fullName>
    </submittedName>
</protein>
<dbReference type="Proteomes" id="UP000268321">
    <property type="component" value="Unassembled WGS sequence"/>
</dbReference>
<keyword evidence="2" id="KW-1185">Reference proteome</keyword>
<sequence length="230" mass="25810">MDNKRHARRDASMIRLSVSNGVYNAILRALDIVAPGPETRVAYVNSTSASNLLRAVESSAQPWVRSRECMEQFHYHRVDGLREMETLLGDYDVVVVERIDVILQEVLGDTYEEHNRALHRVLGSGVAFVFLDDWEFLNRLAMRLPNMIDKSVVTVAEVETYIRTNIGTHTDATVLRNGPHDVSMTYAEALVKMCKRLAMSLRAACGGTRLGRSKTVRGSLCRAFQVARAT</sequence>